<evidence type="ECO:0000313" key="4">
    <source>
        <dbReference type="Proteomes" id="UP000570010"/>
    </source>
</evidence>
<dbReference type="Proteomes" id="UP000570010">
    <property type="component" value="Unassembled WGS sequence"/>
</dbReference>
<evidence type="ECO:0000313" key="1">
    <source>
        <dbReference type="EMBL" id="MBA4538790.1"/>
    </source>
</evidence>
<organism evidence="2 3">
    <name type="scientific">Bacillus aquiflavi</name>
    <dbReference type="NCBI Taxonomy" id="2672567"/>
    <lineage>
        <taxon>Bacteria</taxon>
        <taxon>Bacillati</taxon>
        <taxon>Bacillota</taxon>
        <taxon>Bacilli</taxon>
        <taxon>Bacillales</taxon>
        <taxon>Bacillaceae</taxon>
        <taxon>Bacillus</taxon>
    </lineage>
</organism>
<evidence type="ECO:0000313" key="3">
    <source>
        <dbReference type="Proteomes" id="UP000472971"/>
    </source>
</evidence>
<accession>A0A6B3VXZ9</accession>
<sequence>MGNYRGPKEPIPEVETAVWSCTNEECKGWMREAYTFEENPLCPLCKSAMEKEIRILPVIK</sequence>
<reference evidence="1 4" key="2">
    <citation type="submission" date="2020-07" db="EMBL/GenBank/DDBJ databases">
        <authorList>
            <person name="Feng H."/>
        </authorList>
    </citation>
    <scope>NUCLEOTIDE SEQUENCE [LARGE SCALE GENOMIC DNA]</scope>
    <source>
        <strain evidence="4">s-12</strain>
        <strain evidence="1">S-12</strain>
    </source>
</reference>
<dbReference type="InterPro" id="IPR025916">
    <property type="entry name" value="YdjO"/>
</dbReference>
<proteinExistence type="predicted"/>
<dbReference type="EMBL" id="JAAIWN010000081">
    <property type="protein sequence ID" value="NEY83140.1"/>
    <property type="molecule type" value="Genomic_DNA"/>
</dbReference>
<dbReference type="Proteomes" id="UP000472971">
    <property type="component" value="Unassembled WGS sequence"/>
</dbReference>
<evidence type="ECO:0000313" key="2">
    <source>
        <dbReference type="EMBL" id="NEY83140.1"/>
    </source>
</evidence>
<dbReference type="RefSeq" id="WP_163243544.1">
    <property type="nucleotide sequence ID" value="NZ_CP082780.1"/>
</dbReference>
<dbReference type="Pfam" id="PF14169">
    <property type="entry name" value="YdjO"/>
    <property type="match status" value="1"/>
</dbReference>
<dbReference type="AlphaFoldDB" id="A0A6B3VXZ9"/>
<protein>
    <submittedName>
        <fullName evidence="2">Cold-shock protein</fullName>
    </submittedName>
</protein>
<reference evidence="2 3" key="1">
    <citation type="submission" date="2020-02" db="EMBL/GenBank/DDBJ databases">
        <title>Bacillus aquiflavi sp. nov., isolated from yellow water of strong flavor Chinese baijiu in Yibin region of China.</title>
        <authorList>
            <person name="Xie J."/>
        </authorList>
    </citation>
    <scope>NUCLEOTIDE SEQUENCE [LARGE SCALE GENOMIC DNA]</scope>
    <source>
        <strain evidence="2 3">3H-10</strain>
    </source>
</reference>
<comment type="caution">
    <text evidence="2">The sequence shown here is derived from an EMBL/GenBank/DDBJ whole genome shotgun (WGS) entry which is preliminary data.</text>
</comment>
<keyword evidence="3" id="KW-1185">Reference proteome</keyword>
<name>A0A6B3VXZ9_9BACI</name>
<gene>
    <name evidence="2" type="ORF">G4D64_16960</name>
    <name evidence="1" type="ORF">H1Z61_17065</name>
</gene>
<dbReference type="EMBL" id="JACEIO010000079">
    <property type="protein sequence ID" value="MBA4538790.1"/>
    <property type="molecule type" value="Genomic_DNA"/>
</dbReference>